<evidence type="ECO:0000256" key="13">
    <source>
        <dbReference type="RuleBase" id="RU003955"/>
    </source>
</evidence>
<evidence type="ECO:0000256" key="10">
    <source>
        <dbReference type="ARBA" id="ARBA00023239"/>
    </source>
</evidence>
<evidence type="ECO:0000256" key="12">
    <source>
        <dbReference type="RuleBase" id="RU003954"/>
    </source>
</evidence>
<keyword evidence="15" id="KW-1185">Reference proteome</keyword>
<dbReference type="InterPro" id="IPR008948">
    <property type="entry name" value="L-Aspartase-like"/>
</dbReference>
<dbReference type="Proteomes" id="UP001189624">
    <property type="component" value="Chromosome 7"/>
</dbReference>
<dbReference type="InterPro" id="IPR022313">
    <property type="entry name" value="Phe/His_NH3-lyase_AS"/>
</dbReference>
<evidence type="ECO:0000256" key="9">
    <source>
        <dbReference type="ARBA" id="ARBA00023232"/>
    </source>
</evidence>
<dbReference type="GO" id="GO:0005737">
    <property type="term" value="C:cytoplasm"/>
    <property type="evidence" value="ECO:0007669"/>
    <property type="project" value="UniProtKB-SubCell"/>
</dbReference>
<evidence type="ECO:0000256" key="11">
    <source>
        <dbReference type="ARBA" id="ARBA00023537"/>
    </source>
</evidence>
<evidence type="ECO:0000256" key="4">
    <source>
        <dbReference type="ARBA" id="ARBA00007238"/>
    </source>
</evidence>
<proteinExistence type="inferred from homology"/>
<dbReference type="FunFam" id="1.10.275.10:FF:000009">
    <property type="entry name" value="Phenylalanine ammonia-lyase"/>
    <property type="match status" value="1"/>
</dbReference>
<keyword evidence="10 12" id="KW-0456">Lyase</keyword>
<name>A0AA86SPF4_9FABA</name>
<dbReference type="Pfam" id="PF00221">
    <property type="entry name" value="Lyase_aromatic"/>
    <property type="match status" value="1"/>
</dbReference>
<evidence type="ECO:0000313" key="14">
    <source>
        <dbReference type="EMBL" id="CAJ1968905.1"/>
    </source>
</evidence>
<sequence length="712" mass="77367">MDSTPNANHAFCFTAANAAGDPLNWDAAAQALSGSHLDEVKRMVAEYRRASVLLAGKTLTIAQVAAIAAHDQGVKVQLAEAARPGVKASSDWVMDSMDKGTDSYGVTTGFGATSHRRTKQGGALQKELIRFLNAGIFGNGTEANCVLPHSATRAAMLVRVNTLLQGYSGIRFEILEAITKLLNNNITPCLPLRGTITASGDLVPLSYIAGLLTGRPNSKAVGPSGEILNAKEAFELANIGSEFFELQPKEGLALVNGTAVGSGLASIVLFEANILAVLSEVISAIFAEVMQGKPEFTDHLTHKLKHHPGQIEAAAIMEHILDGSSYIKAAKKLHEIDPLQKPKQDRYALRTSPQWLGPQIEVIRFSTKSIEREINSVNDNPLIDVSRNLALHGGNFQGTPIGVSMDNTRLALASIGKLLFAQFSELVNDYYNNGLPSNLTASRNPSLDYGFKGAEIAMASYCSELQYLANPVTSHVQSAEQHNQDVNSLGLISSRKTNEAIEILKLMSSTFLIALCQAIDLRHLEENLKNTVKNVVSQVAKRTLTTGVNGELHPSRFCEKDLLKVVDREYTFAYIDDPCSGTYPLMQKLRQVLVDYALANGENEKNLNTSIFQKIAAFEEELKALLPKEVEGARLAYENDQCAIPNKIKECRSYPLYKFVREELGTSLLTGEKVISPGEECDKVFTAICQGKIIDPLLECLGEWNGAPLPIC</sequence>
<dbReference type="InterPro" id="IPR023144">
    <property type="entry name" value="Phe_NH3-lyase_shielding_dom_sf"/>
</dbReference>
<dbReference type="FunFam" id="1.10.274.20:FF:000001">
    <property type="entry name" value="Phenylalanine ammonia-lyase"/>
    <property type="match status" value="1"/>
</dbReference>
<dbReference type="NCBIfam" id="TIGR01226">
    <property type="entry name" value="phe_am_lyase"/>
    <property type="match status" value="1"/>
</dbReference>
<comment type="pathway">
    <text evidence="3 13">Phenylpropanoid metabolism; trans-cinnamate biosynthesis; trans-cinnamate from L-phenylalanine: step 1/1.</text>
</comment>
<keyword evidence="8 13" id="KW-0587">Phenylpropanoid metabolism</keyword>
<comment type="catalytic activity">
    <reaction evidence="11 13">
        <text>L-phenylalanine = (E)-cinnamate + NH4(+)</text>
        <dbReference type="Rhea" id="RHEA:21384"/>
        <dbReference type="ChEBI" id="CHEBI:15669"/>
        <dbReference type="ChEBI" id="CHEBI:28938"/>
        <dbReference type="ChEBI" id="CHEBI:58095"/>
        <dbReference type="EC" id="4.3.1.24"/>
    </reaction>
</comment>
<dbReference type="EC" id="4.3.1.24" evidence="6 13"/>
<dbReference type="InterPro" id="IPR024083">
    <property type="entry name" value="Fumarase/histidase_N"/>
</dbReference>
<dbReference type="Gramene" id="rna-AYBTSS11_LOCUS21967">
    <property type="protein sequence ID" value="CAJ1968905.1"/>
    <property type="gene ID" value="gene-AYBTSS11_LOCUS21967"/>
</dbReference>
<comment type="subunit">
    <text evidence="5">Homotetramer.</text>
</comment>
<evidence type="ECO:0000256" key="3">
    <source>
        <dbReference type="ARBA" id="ARBA00005138"/>
    </source>
</evidence>
<evidence type="ECO:0000256" key="1">
    <source>
        <dbReference type="ARBA" id="ARBA00002235"/>
    </source>
</evidence>
<dbReference type="PROSITE" id="PS00488">
    <property type="entry name" value="PAL_HISTIDASE"/>
    <property type="match status" value="1"/>
</dbReference>
<dbReference type="InterPro" id="IPR001106">
    <property type="entry name" value="Aromatic_Lyase"/>
</dbReference>
<comment type="similarity">
    <text evidence="4 12">Belongs to the PAL/histidase family.</text>
</comment>
<dbReference type="FunFam" id="1.20.200.10:FF:000009">
    <property type="entry name" value="Phenylalanine ammonia-lyase"/>
    <property type="match status" value="1"/>
</dbReference>
<dbReference type="Gene3D" id="1.20.200.10">
    <property type="entry name" value="Fumarase/aspartase (Central domain)"/>
    <property type="match status" value="1"/>
</dbReference>
<reference evidence="14" key="1">
    <citation type="submission" date="2023-10" db="EMBL/GenBank/DDBJ databases">
        <authorList>
            <person name="Domelevo Entfellner J.-B."/>
        </authorList>
    </citation>
    <scope>NUCLEOTIDE SEQUENCE</scope>
</reference>
<evidence type="ECO:0000256" key="7">
    <source>
        <dbReference type="ARBA" id="ARBA00022490"/>
    </source>
</evidence>
<evidence type="ECO:0000313" key="15">
    <source>
        <dbReference type="Proteomes" id="UP001189624"/>
    </source>
</evidence>
<comment type="subcellular location">
    <subcellularLocation>
        <location evidence="2 13">Cytoplasm</location>
    </subcellularLocation>
</comment>
<evidence type="ECO:0000256" key="6">
    <source>
        <dbReference type="ARBA" id="ARBA00012139"/>
    </source>
</evidence>
<accession>A0AA86SPF4</accession>
<protein>
    <recommendedName>
        <fullName evidence="6 13">Phenylalanine ammonia-lyase</fullName>
        <ecNumber evidence="6 13">4.3.1.24</ecNumber>
    </recommendedName>
</protein>
<dbReference type="EMBL" id="OY731404">
    <property type="protein sequence ID" value="CAJ1968905.1"/>
    <property type="molecule type" value="Genomic_DNA"/>
</dbReference>
<comment type="function">
    <text evidence="1">This is a key enzyme of plant metabolism catalyzing the first reaction in the biosynthesis from L-phenylalanine of a wide variety of natural products based on the phenylpropane skeleton.</text>
</comment>
<evidence type="ECO:0000256" key="8">
    <source>
        <dbReference type="ARBA" id="ARBA00023051"/>
    </source>
</evidence>
<evidence type="ECO:0000256" key="5">
    <source>
        <dbReference type="ARBA" id="ARBA00011881"/>
    </source>
</evidence>
<dbReference type="GO" id="GO:0009698">
    <property type="term" value="P:phenylpropanoid metabolic process"/>
    <property type="evidence" value="ECO:0007669"/>
    <property type="project" value="UniProtKB-KW"/>
</dbReference>
<dbReference type="PANTHER" id="PTHR10362">
    <property type="entry name" value="HISTIDINE AMMONIA-LYASE"/>
    <property type="match status" value="1"/>
</dbReference>
<keyword evidence="7" id="KW-0963">Cytoplasm</keyword>
<dbReference type="CDD" id="cd00332">
    <property type="entry name" value="PAL-HAL"/>
    <property type="match status" value="1"/>
</dbReference>
<gene>
    <name evidence="14" type="ORF">AYBTSS11_LOCUS21967</name>
</gene>
<dbReference type="Gene3D" id="1.10.274.20">
    <property type="entry name" value="Phenylalanine ammonia-lyase 1, domain 3"/>
    <property type="match status" value="1"/>
</dbReference>
<dbReference type="Gene3D" id="1.10.275.10">
    <property type="entry name" value="Fumarase/aspartase (N-terminal domain)"/>
    <property type="match status" value="1"/>
</dbReference>
<dbReference type="GO" id="GO:0006559">
    <property type="term" value="P:L-phenylalanine catabolic process"/>
    <property type="evidence" value="ECO:0007669"/>
    <property type="project" value="UniProtKB-KW"/>
</dbReference>
<dbReference type="InterPro" id="IPR005922">
    <property type="entry name" value="Phe_NH3-lyase"/>
</dbReference>
<organism evidence="14 15">
    <name type="scientific">Sphenostylis stenocarpa</name>
    <dbReference type="NCBI Taxonomy" id="92480"/>
    <lineage>
        <taxon>Eukaryota</taxon>
        <taxon>Viridiplantae</taxon>
        <taxon>Streptophyta</taxon>
        <taxon>Embryophyta</taxon>
        <taxon>Tracheophyta</taxon>
        <taxon>Spermatophyta</taxon>
        <taxon>Magnoliopsida</taxon>
        <taxon>eudicotyledons</taxon>
        <taxon>Gunneridae</taxon>
        <taxon>Pentapetalae</taxon>
        <taxon>rosids</taxon>
        <taxon>fabids</taxon>
        <taxon>Fabales</taxon>
        <taxon>Fabaceae</taxon>
        <taxon>Papilionoideae</taxon>
        <taxon>50 kb inversion clade</taxon>
        <taxon>NPAAA clade</taxon>
        <taxon>indigoferoid/millettioid clade</taxon>
        <taxon>Phaseoleae</taxon>
        <taxon>Sphenostylis</taxon>
    </lineage>
</organism>
<keyword evidence="9" id="KW-0585">Phenylalanine catabolism</keyword>
<evidence type="ECO:0000256" key="2">
    <source>
        <dbReference type="ARBA" id="ARBA00004496"/>
    </source>
</evidence>
<dbReference type="AlphaFoldDB" id="A0AA86SPF4"/>
<dbReference type="SUPFAM" id="SSF48557">
    <property type="entry name" value="L-aspartase-like"/>
    <property type="match status" value="1"/>
</dbReference>
<dbReference type="GO" id="GO:0045548">
    <property type="term" value="F:phenylalanine ammonia-lyase activity"/>
    <property type="evidence" value="ECO:0007669"/>
    <property type="project" value="UniProtKB-EC"/>
</dbReference>